<feature type="compositionally biased region" description="Low complexity" evidence="1">
    <location>
        <begin position="32"/>
        <end position="42"/>
    </location>
</feature>
<comment type="caution">
    <text evidence="4">The sequence shown here is derived from an EMBL/GenBank/DDBJ whole genome shotgun (WGS) entry which is preliminary data.</text>
</comment>
<feature type="compositionally biased region" description="Basic residues" evidence="1">
    <location>
        <begin position="51"/>
        <end position="64"/>
    </location>
</feature>
<dbReference type="Proteomes" id="UP001501752">
    <property type="component" value="Unassembled WGS sequence"/>
</dbReference>
<evidence type="ECO:0000313" key="5">
    <source>
        <dbReference type="Proteomes" id="UP001501752"/>
    </source>
</evidence>
<dbReference type="Pfam" id="PF03734">
    <property type="entry name" value="YkuD"/>
    <property type="match status" value="1"/>
</dbReference>
<keyword evidence="2" id="KW-0472">Membrane</keyword>
<name>A0ABP9DMQ8_9ACTN</name>
<feature type="region of interest" description="Disordered" evidence="1">
    <location>
        <begin position="1"/>
        <end position="64"/>
    </location>
</feature>
<accession>A0ABP9DMQ8</accession>
<keyword evidence="5" id="KW-1185">Reference proteome</keyword>
<proteinExistence type="predicted"/>
<organism evidence="4 5">
    <name type="scientific">Kitasatospora terrestris</name>
    <dbReference type="NCBI Taxonomy" id="258051"/>
    <lineage>
        <taxon>Bacteria</taxon>
        <taxon>Bacillati</taxon>
        <taxon>Actinomycetota</taxon>
        <taxon>Actinomycetes</taxon>
        <taxon>Kitasatosporales</taxon>
        <taxon>Streptomycetaceae</taxon>
        <taxon>Kitasatospora</taxon>
    </lineage>
</organism>
<keyword evidence="2" id="KW-1133">Transmembrane helix</keyword>
<evidence type="ECO:0000256" key="1">
    <source>
        <dbReference type="SAM" id="MobiDB-lite"/>
    </source>
</evidence>
<gene>
    <name evidence="4" type="ORF">GCM10023235_33720</name>
</gene>
<protein>
    <recommendedName>
        <fullName evidence="3">L,D-TPase catalytic domain-containing protein</fullName>
    </recommendedName>
</protein>
<evidence type="ECO:0000259" key="3">
    <source>
        <dbReference type="Pfam" id="PF03734"/>
    </source>
</evidence>
<feature type="transmembrane region" description="Helical" evidence="2">
    <location>
        <begin position="62"/>
        <end position="82"/>
    </location>
</feature>
<keyword evidence="2" id="KW-0812">Transmembrane</keyword>
<dbReference type="PANTHER" id="PTHR38589">
    <property type="entry name" value="BLR0621 PROTEIN"/>
    <property type="match status" value="1"/>
</dbReference>
<dbReference type="RefSeq" id="WP_345697653.1">
    <property type="nucleotide sequence ID" value="NZ_BAABIS010000001.1"/>
</dbReference>
<dbReference type="PANTHER" id="PTHR38589:SF1">
    <property type="entry name" value="BLR0621 PROTEIN"/>
    <property type="match status" value="1"/>
</dbReference>
<feature type="compositionally biased region" description="Basic and acidic residues" evidence="1">
    <location>
        <begin position="21"/>
        <end position="31"/>
    </location>
</feature>
<sequence length="322" mass="33920">MSGSHRAASHRRSRSAPSPRTEGRGAGRAADRAAAGASAPRVAAEEPAVGRGRRRRPKPRRVRKLTVSTATLLALAAGWFTVGPGRTFPQTTAAAPDRNPDDQVVPMRAAEIHTEAPAADRSDRTKLTSIPGLGPSWTAKIPAETRQLLVASGKGKDSSDTTVTLWTRGADGVWQAGQAWPAHNAYKGWTAEHRSGDLRSPIGLFALTDAGGRKANPGTKLPYDQDADFVMGGRGFNNEPLAGSFDYVVAINYNRVAGSSPLDTRTPEGAAKGGGIWLHLDHGGPTHGCVSLTEDHMVELVRALDPALHPMIAMGDAQSLSG</sequence>
<feature type="domain" description="L,D-TPase catalytic" evidence="3">
    <location>
        <begin position="195"/>
        <end position="306"/>
    </location>
</feature>
<evidence type="ECO:0000313" key="4">
    <source>
        <dbReference type="EMBL" id="GAA4853678.1"/>
    </source>
</evidence>
<reference evidence="5" key="1">
    <citation type="journal article" date="2019" name="Int. J. Syst. Evol. Microbiol.">
        <title>The Global Catalogue of Microorganisms (GCM) 10K type strain sequencing project: providing services to taxonomists for standard genome sequencing and annotation.</title>
        <authorList>
            <consortium name="The Broad Institute Genomics Platform"/>
            <consortium name="The Broad Institute Genome Sequencing Center for Infectious Disease"/>
            <person name="Wu L."/>
            <person name="Ma J."/>
        </authorList>
    </citation>
    <scope>NUCLEOTIDE SEQUENCE [LARGE SCALE GENOMIC DNA]</scope>
    <source>
        <strain evidence="5">JCM 13006</strain>
    </source>
</reference>
<dbReference type="EMBL" id="BAABIS010000001">
    <property type="protein sequence ID" value="GAA4853678.1"/>
    <property type="molecule type" value="Genomic_DNA"/>
</dbReference>
<dbReference type="InterPro" id="IPR005490">
    <property type="entry name" value="LD_TPept_cat_dom"/>
</dbReference>
<evidence type="ECO:0000256" key="2">
    <source>
        <dbReference type="SAM" id="Phobius"/>
    </source>
</evidence>